<feature type="compositionally biased region" description="Basic and acidic residues" evidence="1">
    <location>
        <begin position="54"/>
        <end position="63"/>
    </location>
</feature>
<proteinExistence type="predicted"/>
<feature type="domain" description="AAA+ ATPase" evidence="2">
    <location>
        <begin position="81"/>
        <end position="329"/>
    </location>
</feature>
<evidence type="ECO:0000259" key="2">
    <source>
        <dbReference type="SMART" id="SM00382"/>
    </source>
</evidence>
<gene>
    <name evidence="3" type="ORF">WKI68_10410</name>
</gene>
<accession>A0ABU8U1M6</accession>
<dbReference type="InterPro" id="IPR027417">
    <property type="entry name" value="P-loop_NTPase"/>
</dbReference>
<keyword evidence="4" id="KW-1185">Reference proteome</keyword>
<dbReference type="InterPro" id="IPR003593">
    <property type="entry name" value="AAA+_ATPase"/>
</dbReference>
<feature type="region of interest" description="Disordered" evidence="1">
    <location>
        <begin position="23"/>
        <end position="69"/>
    </location>
</feature>
<dbReference type="SUPFAM" id="SSF52540">
    <property type="entry name" value="P-loop containing nucleoside triphosphate hydrolases"/>
    <property type="match status" value="1"/>
</dbReference>
<dbReference type="Gene3D" id="3.40.50.300">
    <property type="entry name" value="P-loop containing nucleotide triphosphate hydrolases"/>
    <property type="match status" value="1"/>
</dbReference>
<evidence type="ECO:0000313" key="4">
    <source>
        <dbReference type="Proteomes" id="UP001382904"/>
    </source>
</evidence>
<reference evidence="3 4" key="1">
    <citation type="submission" date="2024-03" db="EMBL/GenBank/DDBJ databases">
        <title>Novel Streptomyces species of biotechnological and ecological value are a feature of Machair soil.</title>
        <authorList>
            <person name="Prole J.R."/>
            <person name="Goodfellow M."/>
            <person name="Allenby N."/>
            <person name="Ward A.C."/>
        </authorList>
    </citation>
    <scope>NUCLEOTIDE SEQUENCE [LARGE SCALE GENOMIC DNA]</scope>
    <source>
        <strain evidence="3 4">MS1.HAVA.3</strain>
    </source>
</reference>
<sequence>MEAEAVVKDWWLYHGTGEGADRRARLEAGSPPPWRDFTGDPDPAYAPPGCEGPAWERTRRRGEGYVPDEPEKDVVNTALYLRRPLLVTGKPGVGKSTLAHSIASDLGLGPVLHWPITSRTVLRDGLYLYDAIGRLQEAGLEQLRTPGVLPATLAAGIAGAVVPPPPDPAAAPASAPHASASSASVSVSVSSGAALPAPAAPVPASPAAPSISRYLRLGPLGTALLPQDRPRVLLVDEIDKSDIDLPGDLLTVFEDGGFLIPELARLAQEDPTVAIGTDDDPDAAVRITQGRVQCRYFPIVVLTSNGERDFPPAFLRRCVRLHLEPPGPEKLARIVRRRLGVDIEAGEEYQELVRTFLDRAEDGDLATDQLLNAIQLRLAGAWSAPADRDRFLATVMQHLTGPTV</sequence>
<dbReference type="Proteomes" id="UP001382904">
    <property type="component" value="Unassembled WGS sequence"/>
</dbReference>
<dbReference type="SMART" id="SM00382">
    <property type="entry name" value="AAA"/>
    <property type="match status" value="1"/>
</dbReference>
<dbReference type="EMBL" id="JBBKAM010000002">
    <property type="protein sequence ID" value="MEJ8641772.1"/>
    <property type="molecule type" value="Genomic_DNA"/>
</dbReference>
<name>A0ABU8U1M6_9ACTN</name>
<evidence type="ECO:0000256" key="1">
    <source>
        <dbReference type="SAM" id="MobiDB-lite"/>
    </source>
</evidence>
<comment type="caution">
    <text evidence="3">The sequence shown here is derived from an EMBL/GenBank/DDBJ whole genome shotgun (WGS) entry which is preliminary data.</text>
</comment>
<organism evidence="3 4">
    <name type="scientific">Streptomyces caledonius</name>
    <dbReference type="NCBI Taxonomy" id="3134107"/>
    <lineage>
        <taxon>Bacteria</taxon>
        <taxon>Bacillati</taxon>
        <taxon>Actinomycetota</taxon>
        <taxon>Actinomycetes</taxon>
        <taxon>Kitasatosporales</taxon>
        <taxon>Streptomycetaceae</taxon>
        <taxon>Streptomyces</taxon>
    </lineage>
</organism>
<protein>
    <submittedName>
        <fullName evidence="3">MoxR family ATPase</fullName>
    </submittedName>
</protein>
<evidence type="ECO:0000313" key="3">
    <source>
        <dbReference type="EMBL" id="MEJ8641772.1"/>
    </source>
</evidence>